<keyword evidence="3 6" id="KW-0238">DNA-binding</keyword>
<evidence type="ECO:0000256" key="2">
    <source>
        <dbReference type="ARBA" id="ARBA00023015"/>
    </source>
</evidence>
<dbReference type="InterPro" id="IPR036388">
    <property type="entry name" value="WH-like_DNA-bd_sf"/>
</dbReference>
<dbReference type="Pfam" id="PF00126">
    <property type="entry name" value="HTH_1"/>
    <property type="match status" value="1"/>
</dbReference>
<dbReference type="Gene3D" id="1.10.10.10">
    <property type="entry name" value="Winged helix-like DNA-binding domain superfamily/Winged helix DNA-binding domain"/>
    <property type="match status" value="1"/>
</dbReference>
<dbReference type="PANTHER" id="PTHR30579">
    <property type="entry name" value="TRANSCRIPTIONAL REGULATOR"/>
    <property type="match status" value="1"/>
</dbReference>
<keyword evidence="2" id="KW-0805">Transcription regulation</keyword>
<protein>
    <submittedName>
        <fullName evidence="6">ArgP/LysG family DNA-binding transcriptional regulator</fullName>
    </submittedName>
</protein>
<evidence type="ECO:0000313" key="6">
    <source>
        <dbReference type="EMBL" id="MYM37206.1"/>
    </source>
</evidence>
<dbReference type="InterPro" id="IPR036390">
    <property type="entry name" value="WH_DNA-bd_sf"/>
</dbReference>
<sequence length="312" mass="33926">MSRVDYRGLAALDAVIDHGSFDKAAAALSITQSAVSQRIRMLENSAGELLVVRSQPPVPTEAGQRLIAHYRQVRLLESALDKRPGDSDAPAEIVIAVNADSAATWLQEAVAPLMRAGDCMLQIRLDDQDHTLTMLREGRVFGCVTSESAQVPGTTVTPLGAMRYVCVASPEFAAHWFPDGMTAQAVQRAPALNFDRKDMLQTRFITQRTGYTGRYPHHALSSSEGFVRFIEAGFGYGMLPTLQCAAALQDGSMVDVAPGAWLDVPLTWHMWDIQTPFTRALSDNLIATARKWLLYPPPISARARASQASASG</sequence>
<dbReference type="InterPro" id="IPR005119">
    <property type="entry name" value="LysR_subst-bd"/>
</dbReference>
<evidence type="ECO:0000256" key="1">
    <source>
        <dbReference type="ARBA" id="ARBA00009437"/>
    </source>
</evidence>
<dbReference type="Proteomes" id="UP000449678">
    <property type="component" value="Unassembled WGS sequence"/>
</dbReference>
<proteinExistence type="inferred from homology"/>
<dbReference type="RefSeq" id="WP_160992551.1">
    <property type="nucleotide sequence ID" value="NZ_WWCO01000024.1"/>
</dbReference>
<reference evidence="6 7" key="1">
    <citation type="submission" date="2019-12" db="EMBL/GenBank/DDBJ databases">
        <title>Novel species isolated from a subtropical stream in China.</title>
        <authorList>
            <person name="Lu H."/>
        </authorList>
    </citation>
    <scope>NUCLEOTIDE SEQUENCE [LARGE SCALE GENOMIC DNA]</scope>
    <source>
        <strain evidence="6 7">FT94W</strain>
    </source>
</reference>
<dbReference type="InterPro" id="IPR017685">
    <property type="entry name" value="ArgP"/>
</dbReference>
<evidence type="ECO:0000256" key="3">
    <source>
        <dbReference type="ARBA" id="ARBA00023125"/>
    </source>
</evidence>
<keyword evidence="7" id="KW-1185">Reference proteome</keyword>
<dbReference type="NCBIfam" id="NF009888">
    <property type="entry name" value="PRK13348.1"/>
    <property type="match status" value="1"/>
</dbReference>
<dbReference type="SUPFAM" id="SSF53850">
    <property type="entry name" value="Periplasmic binding protein-like II"/>
    <property type="match status" value="1"/>
</dbReference>
<dbReference type="Pfam" id="PF03466">
    <property type="entry name" value="LysR_substrate"/>
    <property type="match status" value="1"/>
</dbReference>
<dbReference type="InterPro" id="IPR000847">
    <property type="entry name" value="LysR_HTH_N"/>
</dbReference>
<dbReference type="NCBIfam" id="TIGR03298">
    <property type="entry name" value="argP"/>
    <property type="match status" value="1"/>
</dbReference>
<accession>A0ABW9VC49</accession>
<comment type="caution">
    <text evidence="6">The sequence shown here is derived from an EMBL/GenBank/DDBJ whole genome shotgun (WGS) entry which is preliminary data.</text>
</comment>
<feature type="domain" description="HTH lysR-type" evidence="5">
    <location>
        <begin position="4"/>
        <end position="60"/>
    </location>
</feature>
<dbReference type="GO" id="GO:0003677">
    <property type="term" value="F:DNA binding"/>
    <property type="evidence" value="ECO:0007669"/>
    <property type="project" value="UniProtKB-KW"/>
</dbReference>
<name>A0ABW9VC49_9BURK</name>
<evidence type="ECO:0000259" key="5">
    <source>
        <dbReference type="PROSITE" id="PS50931"/>
    </source>
</evidence>
<dbReference type="EMBL" id="WWCO01000024">
    <property type="protein sequence ID" value="MYM37206.1"/>
    <property type="molecule type" value="Genomic_DNA"/>
</dbReference>
<dbReference type="NCBIfam" id="NF002964">
    <property type="entry name" value="PRK03635.1"/>
    <property type="match status" value="1"/>
</dbReference>
<dbReference type="PANTHER" id="PTHR30579:SF2">
    <property type="entry name" value="HTH-TYPE TRANSCRIPTIONAL REGULATOR ARGP"/>
    <property type="match status" value="1"/>
</dbReference>
<organism evidence="6 7">
    <name type="scientific">Duganella lactea</name>
    <dbReference type="NCBI Taxonomy" id="2692173"/>
    <lineage>
        <taxon>Bacteria</taxon>
        <taxon>Pseudomonadati</taxon>
        <taxon>Pseudomonadota</taxon>
        <taxon>Betaproteobacteria</taxon>
        <taxon>Burkholderiales</taxon>
        <taxon>Oxalobacteraceae</taxon>
        <taxon>Telluria group</taxon>
        <taxon>Duganella</taxon>
    </lineage>
</organism>
<evidence type="ECO:0000256" key="4">
    <source>
        <dbReference type="ARBA" id="ARBA00023163"/>
    </source>
</evidence>
<evidence type="ECO:0000313" key="7">
    <source>
        <dbReference type="Proteomes" id="UP000449678"/>
    </source>
</evidence>
<dbReference type="SUPFAM" id="SSF46785">
    <property type="entry name" value="Winged helix' DNA-binding domain"/>
    <property type="match status" value="1"/>
</dbReference>
<dbReference type="Gene3D" id="3.40.190.290">
    <property type="match status" value="1"/>
</dbReference>
<gene>
    <name evidence="6" type="ORF">GTP38_23035</name>
</gene>
<dbReference type="PROSITE" id="PS50931">
    <property type="entry name" value="HTH_LYSR"/>
    <property type="match status" value="1"/>
</dbReference>
<comment type="similarity">
    <text evidence="1">Belongs to the LysR transcriptional regulatory family.</text>
</comment>
<keyword evidence="4" id="KW-0804">Transcription</keyword>
<dbReference type="PRINTS" id="PR00039">
    <property type="entry name" value="HTHLYSR"/>
</dbReference>
<dbReference type="InterPro" id="IPR050176">
    <property type="entry name" value="LTTR"/>
</dbReference>